<keyword evidence="7" id="KW-1185">Reference proteome</keyword>
<keyword evidence="1" id="KW-0547">Nucleotide-binding</keyword>
<sequence>MPSPRKTESLVPAAPRSTELAIAEPTLYLPKVEPGRLFGILLRRGWLVILGMALAVGAMAYYVKKAPKIYVSTGSVEVSSHAPRVLNIDGLSPEDSKDLEQLRTIERNMASSALLMRVAKSHDLFTAKDFAPPGTSEQGVVALLASRTRVELDRGTRVVVISVEDTDPERAKSIVESLVSEYDLWIKDRREDLARRAVEGLAKEEEKLRQSMDAANARLQEFRETHPVPGLEGREGSGPVTDQLGALNTQLTQAKSERLRLEAEYESFKKFDPEDPDSLGGIATTARSEEVLSLSRSLQAKELEFAKIKERYLFKHPVFKEADREVTSLKEDLIGAVRSAGKALERSYHVALENEAKLQGEVEGARTVAIGVEGVRSNFDALKREADAARELHATVDLRLRETALTSAVAASAITWAEPPFVPEKATKPAKKILFPLAAFVGMMGGFTLLVGSELRDGRVRDSASAARATGAPLLASLPPLEAGREGDMVLLSDPASPTAEAFRRLRAILLPPQAKPDARTILFASAVPGEGRSLCAMNYAASLAMQGQRTLLLDGDMRRPGLSREHVKAEFGGLGDYLSGKSDPAKACFPTALPNLYLMSSGPMRDDAAELLSGTRFPALLEDAYRWFDAVVIDSPPVLAVSDALAISRYADRVCLVVRQNASERKNLRKAAEMIRATGGNLMGFVWNELPVRSKGHSAPEPVVPFSHPALAGPAAEAKTGEGSASPESSSPVIS</sequence>
<feature type="transmembrane region" description="Helical" evidence="5">
    <location>
        <begin position="45"/>
        <end position="63"/>
    </location>
</feature>
<feature type="region of interest" description="Disordered" evidence="4">
    <location>
        <begin position="699"/>
        <end position="736"/>
    </location>
</feature>
<protein>
    <submittedName>
        <fullName evidence="6">Polysaccharide biosynthesis tyrosine autokinase</fullName>
        <ecNumber evidence="6">2.7.10.2</ecNumber>
    </submittedName>
</protein>
<dbReference type="InterPro" id="IPR027417">
    <property type="entry name" value="P-loop_NTPase"/>
</dbReference>
<evidence type="ECO:0000256" key="2">
    <source>
        <dbReference type="ARBA" id="ARBA00022840"/>
    </source>
</evidence>
<evidence type="ECO:0000256" key="3">
    <source>
        <dbReference type="SAM" id="Coils"/>
    </source>
</evidence>
<keyword evidence="3" id="KW-0175">Coiled coil</keyword>
<dbReference type="EMBL" id="JAPDDS010000013">
    <property type="protein sequence ID" value="MCW1886938.1"/>
    <property type="molecule type" value="Genomic_DNA"/>
</dbReference>
<dbReference type="InterPro" id="IPR050445">
    <property type="entry name" value="Bact_polysacc_biosynth/exp"/>
</dbReference>
<organism evidence="6 7">
    <name type="scientific">Luteolibacter flavescens</name>
    <dbReference type="NCBI Taxonomy" id="1859460"/>
    <lineage>
        <taxon>Bacteria</taxon>
        <taxon>Pseudomonadati</taxon>
        <taxon>Verrucomicrobiota</taxon>
        <taxon>Verrucomicrobiia</taxon>
        <taxon>Verrucomicrobiales</taxon>
        <taxon>Verrucomicrobiaceae</taxon>
        <taxon>Luteolibacter</taxon>
    </lineage>
</organism>
<dbReference type="EC" id="2.7.10.2" evidence="6"/>
<evidence type="ECO:0000313" key="6">
    <source>
        <dbReference type="EMBL" id="MCW1886938.1"/>
    </source>
</evidence>
<feature type="compositionally biased region" description="Low complexity" evidence="4">
    <location>
        <begin position="722"/>
        <end position="736"/>
    </location>
</feature>
<accession>A0ABT3FTN0</accession>
<evidence type="ECO:0000256" key="5">
    <source>
        <dbReference type="SAM" id="Phobius"/>
    </source>
</evidence>
<dbReference type="GO" id="GO:0004715">
    <property type="term" value="F:non-membrane spanning protein tyrosine kinase activity"/>
    <property type="evidence" value="ECO:0007669"/>
    <property type="project" value="UniProtKB-EC"/>
</dbReference>
<keyword evidence="5" id="KW-1133">Transmembrane helix</keyword>
<evidence type="ECO:0000313" key="7">
    <source>
        <dbReference type="Proteomes" id="UP001207930"/>
    </source>
</evidence>
<proteinExistence type="predicted"/>
<dbReference type="Proteomes" id="UP001207930">
    <property type="component" value="Unassembled WGS sequence"/>
</dbReference>
<keyword evidence="5" id="KW-0812">Transmembrane</keyword>
<evidence type="ECO:0000256" key="1">
    <source>
        <dbReference type="ARBA" id="ARBA00022741"/>
    </source>
</evidence>
<dbReference type="PANTHER" id="PTHR32309">
    <property type="entry name" value="TYROSINE-PROTEIN KINASE"/>
    <property type="match status" value="1"/>
</dbReference>
<dbReference type="PANTHER" id="PTHR32309:SF31">
    <property type="entry name" value="CAPSULAR EXOPOLYSACCHARIDE FAMILY"/>
    <property type="match status" value="1"/>
</dbReference>
<keyword evidence="2" id="KW-0067">ATP-binding</keyword>
<dbReference type="CDD" id="cd05387">
    <property type="entry name" value="BY-kinase"/>
    <property type="match status" value="1"/>
</dbReference>
<comment type="caution">
    <text evidence="6">The sequence shown here is derived from an EMBL/GenBank/DDBJ whole genome shotgun (WGS) entry which is preliminary data.</text>
</comment>
<keyword evidence="5" id="KW-0472">Membrane</keyword>
<dbReference type="InterPro" id="IPR005702">
    <property type="entry name" value="Wzc-like_C"/>
</dbReference>
<feature type="coiled-coil region" evidence="3">
    <location>
        <begin position="198"/>
        <end position="264"/>
    </location>
</feature>
<name>A0ABT3FTN0_9BACT</name>
<evidence type="ECO:0000256" key="4">
    <source>
        <dbReference type="SAM" id="MobiDB-lite"/>
    </source>
</evidence>
<dbReference type="SUPFAM" id="SSF52540">
    <property type="entry name" value="P-loop containing nucleoside triphosphate hydrolases"/>
    <property type="match status" value="1"/>
</dbReference>
<gene>
    <name evidence="6" type="ORF">OKA04_19520</name>
</gene>
<keyword evidence="6" id="KW-0808">Transferase</keyword>
<dbReference type="NCBIfam" id="TIGR01007">
    <property type="entry name" value="eps_fam"/>
    <property type="match status" value="1"/>
</dbReference>
<dbReference type="Gene3D" id="3.40.50.300">
    <property type="entry name" value="P-loop containing nucleotide triphosphate hydrolases"/>
    <property type="match status" value="1"/>
</dbReference>
<reference evidence="6 7" key="1">
    <citation type="submission" date="2022-10" db="EMBL/GenBank/DDBJ databases">
        <title>Luteolibacter flavescens strain MCCC 1K03193, whole genome shotgun sequencing project.</title>
        <authorList>
            <person name="Zhao G."/>
            <person name="Shen L."/>
        </authorList>
    </citation>
    <scope>NUCLEOTIDE SEQUENCE [LARGE SCALE GENOMIC DNA]</scope>
    <source>
        <strain evidence="6 7">MCCC 1K03193</strain>
    </source>
</reference>